<dbReference type="RefSeq" id="WP_169349090.1">
    <property type="nucleotide sequence ID" value="NZ_JABBJJ010000209.1"/>
</dbReference>
<comment type="caution">
    <text evidence="6">The sequence shown here is derived from an EMBL/GenBank/DDBJ whole genome shotgun (WGS) entry which is preliminary data.</text>
</comment>
<proteinExistence type="predicted"/>
<evidence type="ECO:0000259" key="5">
    <source>
        <dbReference type="PROSITE" id="PS51007"/>
    </source>
</evidence>
<dbReference type="PROSITE" id="PS51007">
    <property type="entry name" value="CYTC"/>
    <property type="match status" value="1"/>
</dbReference>
<keyword evidence="1 4" id="KW-0349">Heme</keyword>
<gene>
    <name evidence="6" type="ORF">HG543_34075</name>
</gene>
<name>A0A848LQD1_9BACT</name>
<dbReference type="GO" id="GO:0020037">
    <property type="term" value="F:heme binding"/>
    <property type="evidence" value="ECO:0007669"/>
    <property type="project" value="InterPro"/>
</dbReference>
<dbReference type="GO" id="GO:0046872">
    <property type="term" value="F:metal ion binding"/>
    <property type="evidence" value="ECO:0007669"/>
    <property type="project" value="UniProtKB-KW"/>
</dbReference>
<dbReference type="Proteomes" id="UP000518300">
    <property type="component" value="Unassembled WGS sequence"/>
</dbReference>
<keyword evidence="7" id="KW-1185">Reference proteome</keyword>
<protein>
    <submittedName>
        <fullName evidence="6">Cytochrome C</fullName>
    </submittedName>
</protein>
<accession>A0A848LQD1</accession>
<dbReference type="InterPro" id="IPR009056">
    <property type="entry name" value="Cyt_c-like_dom"/>
</dbReference>
<dbReference type="EMBL" id="JABBJJ010000209">
    <property type="protein sequence ID" value="NMO19850.1"/>
    <property type="molecule type" value="Genomic_DNA"/>
</dbReference>
<evidence type="ECO:0000256" key="4">
    <source>
        <dbReference type="PROSITE-ProRule" id="PRU00433"/>
    </source>
</evidence>
<dbReference type="GO" id="GO:0009055">
    <property type="term" value="F:electron transfer activity"/>
    <property type="evidence" value="ECO:0007669"/>
    <property type="project" value="InterPro"/>
</dbReference>
<dbReference type="SUPFAM" id="SSF46626">
    <property type="entry name" value="Cytochrome c"/>
    <property type="match status" value="1"/>
</dbReference>
<dbReference type="InterPro" id="IPR036909">
    <property type="entry name" value="Cyt_c-like_dom_sf"/>
</dbReference>
<reference evidence="6 7" key="1">
    <citation type="submission" date="2020-04" db="EMBL/GenBank/DDBJ databases">
        <title>Draft genome of Pyxidicoccus fallax type strain.</title>
        <authorList>
            <person name="Whitworth D.E."/>
        </authorList>
    </citation>
    <scope>NUCLEOTIDE SEQUENCE [LARGE SCALE GENOMIC DNA]</scope>
    <source>
        <strain evidence="6 7">DSM 14698</strain>
    </source>
</reference>
<feature type="domain" description="Cytochrome c" evidence="5">
    <location>
        <begin position="70"/>
        <end position="187"/>
    </location>
</feature>
<dbReference type="PROSITE" id="PS51257">
    <property type="entry name" value="PROKAR_LIPOPROTEIN"/>
    <property type="match status" value="1"/>
</dbReference>
<evidence type="ECO:0000256" key="2">
    <source>
        <dbReference type="ARBA" id="ARBA00022723"/>
    </source>
</evidence>
<evidence type="ECO:0000256" key="3">
    <source>
        <dbReference type="ARBA" id="ARBA00023004"/>
    </source>
</evidence>
<evidence type="ECO:0000313" key="7">
    <source>
        <dbReference type="Proteomes" id="UP000518300"/>
    </source>
</evidence>
<sequence length="199" mass="21433">MKDFQKGCWAAGLGLLSIMGGIGLGCGLEDAPPTHGQHTEDPLGAEERERVERGLELSPVPVDLEGLDRDLVGLGSYIVNAQGGCHDCHTNPPFEPGGNPFRGEPERINTAHFLAGGVPFGPKVVSANLTPDAEGLPGGNTWEEFLELMRTGREENGDILQVMPWNVYGKMRERELRAIYEYLRAIPSAQPGTVPPPAP</sequence>
<keyword evidence="3 4" id="KW-0408">Iron</keyword>
<organism evidence="6 7">
    <name type="scientific">Pyxidicoccus fallax</name>
    <dbReference type="NCBI Taxonomy" id="394095"/>
    <lineage>
        <taxon>Bacteria</taxon>
        <taxon>Pseudomonadati</taxon>
        <taxon>Myxococcota</taxon>
        <taxon>Myxococcia</taxon>
        <taxon>Myxococcales</taxon>
        <taxon>Cystobacterineae</taxon>
        <taxon>Myxococcaceae</taxon>
        <taxon>Pyxidicoccus</taxon>
    </lineage>
</organism>
<evidence type="ECO:0000256" key="1">
    <source>
        <dbReference type="ARBA" id="ARBA00022617"/>
    </source>
</evidence>
<keyword evidence="2 4" id="KW-0479">Metal-binding</keyword>
<evidence type="ECO:0000313" key="6">
    <source>
        <dbReference type="EMBL" id="NMO19850.1"/>
    </source>
</evidence>
<dbReference type="AlphaFoldDB" id="A0A848LQD1"/>